<keyword evidence="2" id="KW-0812">Transmembrane</keyword>
<feature type="transmembrane region" description="Helical" evidence="2">
    <location>
        <begin position="119"/>
        <end position="140"/>
    </location>
</feature>
<gene>
    <name evidence="4" type="ORF">EVJ58_g8804</name>
</gene>
<keyword evidence="2" id="KW-1133">Transmembrane helix</keyword>
<sequence length="410" mass="45741">MVDQPPDTPATSGSAQADQTEPVSTNDAHPQIQDLNPPTPSNDRVELLDKARAFLNSPQVRHEDFSAKRRFLADKGLNDEQIERLLTEMPPQAPLVPPRTYPQPPPSNLPALFLGIARIFSWIAGGSAAFLIIYFVRLFIVRPYTPLTSRQRFLYPRIAQTFQARHALHTHQKDLLHRLAGSLESLKAAQAETAAVLPRPALVDEAHYKECQTLDEVIQTSEGSQDVPDVTLLRCALADLVAETKPATAEAIFLVLDGKVPWLRDEEGSVRHVQLWDTLTSSPLFHEDATEDASVWTYTHPLPPPTPPLMQSLHALKASLPPRVVHESHRFQYTLNTLTDLTGYIVTRTHDIFRVPFEPAQGPGMEEEVKREIRALKGLVLNRRAFMPTLPRPPSYTPASPFTPSPVNPP</sequence>
<dbReference type="InterPro" id="IPR006785">
    <property type="entry name" value="Pex14_N"/>
</dbReference>
<dbReference type="Proteomes" id="UP000298390">
    <property type="component" value="Unassembled WGS sequence"/>
</dbReference>
<dbReference type="AlphaFoldDB" id="A0A4Y9XYM6"/>
<dbReference type="STRING" id="34475.A0A4Y9XYM6"/>
<dbReference type="InterPro" id="IPR036388">
    <property type="entry name" value="WH-like_DNA-bd_sf"/>
</dbReference>
<protein>
    <recommendedName>
        <fullName evidence="3">Peroxisome membrane anchor protein Pex14p N-terminal domain-containing protein</fullName>
    </recommendedName>
</protein>
<name>A0A4Y9XYM6_9APHY</name>
<organism evidence="4 5">
    <name type="scientific">Rhodofomes roseus</name>
    <dbReference type="NCBI Taxonomy" id="34475"/>
    <lineage>
        <taxon>Eukaryota</taxon>
        <taxon>Fungi</taxon>
        <taxon>Dikarya</taxon>
        <taxon>Basidiomycota</taxon>
        <taxon>Agaricomycotina</taxon>
        <taxon>Agaricomycetes</taxon>
        <taxon>Polyporales</taxon>
        <taxon>Rhodofomes</taxon>
    </lineage>
</organism>
<feature type="region of interest" description="Disordered" evidence="1">
    <location>
        <begin position="1"/>
        <end position="43"/>
    </location>
</feature>
<proteinExistence type="predicted"/>
<reference evidence="4 5" key="1">
    <citation type="submission" date="2019-01" db="EMBL/GenBank/DDBJ databases">
        <title>Genome sequencing of the rare red list fungi Fomitopsis rosea.</title>
        <authorList>
            <person name="Buettner E."/>
            <person name="Kellner H."/>
        </authorList>
    </citation>
    <scope>NUCLEOTIDE SEQUENCE [LARGE SCALE GENOMIC DNA]</scope>
    <source>
        <strain evidence="4 5">DSM 105464</strain>
    </source>
</reference>
<keyword evidence="2" id="KW-0472">Membrane</keyword>
<evidence type="ECO:0000256" key="2">
    <source>
        <dbReference type="SAM" id="Phobius"/>
    </source>
</evidence>
<evidence type="ECO:0000313" key="4">
    <source>
        <dbReference type="EMBL" id="TFY54533.1"/>
    </source>
</evidence>
<evidence type="ECO:0000313" key="5">
    <source>
        <dbReference type="Proteomes" id="UP000298390"/>
    </source>
</evidence>
<accession>A0A4Y9XYM6</accession>
<dbReference type="Pfam" id="PF04695">
    <property type="entry name" value="Pex14_N"/>
    <property type="match status" value="1"/>
</dbReference>
<evidence type="ECO:0000259" key="3">
    <source>
        <dbReference type="Pfam" id="PF04695"/>
    </source>
</evidence>
<feature type="region of interest" description="Disordered" evidence="1">
    <location>
        <begin position="390"/>
        <end position="410"/>
    </location>
</feature>
<dbReference type="Gene3D" id="1.10.10.10">
    <property type="entry name" value="Winged helix-like DNA-binding domain superfamily/Winged helix DNA-binding domain"/>
    <property type="match status" value="1"/>
</dbReference>
<feature type="compositionally biased region" description="Polar residues" evidence="1">
    <location>
        <begin position="9"/>
        <end position="36"/>
    </location>
</feature>
<evidence type="ECO:0000256" key="1">
    <source>
        <dbReference type="SAM" id="MobiDB-lite"/>
    </source>
</evidence>
<comment type="caution">
    <text evidence="4">The sequence shown here is derived from an EMBL/GenBank/DDBJ whole genome shotgun (WGS) entry which is preliminary data.</text>
</comment>
<dbReference type="EMBL" id="SEKV01000687">
    <property type="protein sequence ID" value="TFY54533.1"/>
    <property type="molecule type" value="Genomic_DNA"/>
</dbReference>
<feature type="domain" description="Peroxisome membrane anchor protein Pex14p N-terminal" evidence="3">
    <location>
        <begin position="43"/>
        <end position="88"/>
    </location>
</feature>